<evidence type="ECO:0000256" key="5">
    <source>
        <dbReference type="ARBA" id="ARBA00023136"/>
    </source>
</evidence>
<comment type="subcellular location">
    <subcellularLocation>
        <location evidence="1">Membrane</location>
        <topology evidence="1">Multi-pass membrane protein</topology>
    </subcellularLocation>
</comment>
<keyword evidence="3 6" id="KW-1133">Transmembrane helix</keyword>
<keyword evidence="4" id="KW-0238">DNA-binding</keyword>
<feature type="domain" description="HTH cro/C1-type" evidence="7">
    <location>
        <begin position="10"/>
        <end position="64"/>
    </location>
</feature>
<dbReference type="InterPro" id="IPR001387">
    <property type="entry name" value="Cro/C1-type_HTH"/>
</dbReference>
<proteinExistence type="predicted"/>
<dbReference type="InterPro" id="IPR050807">
    <property type="entry name" value="TransReg_Diox_bact_type"/>
</dbReference>
<name>A0ABU1QW60_9BACT</name>
<sequence>MNKQTTSEQIRTLRKNKGLSQEALAEMAGINLRTLQRIETGSVVPRGETLRLLAQALEVDIEAFSADQFSTPTATPSAIEDPGILKLLNLSALSFWFIPLGNILIPWAIWMYKRNTVAGVSELGKRILNFQITWSLLVYGITFVGMMSGILNFLINPVIVLCVIFALLVINTIIIISNHFKLQRGEEGDYGTSFKIIQ</sequence>
<dbReference type="Pfam" id="PF01381">
    <property type="entry name" value="HTH_3"/>
    <property type="match status" value="1"/>
</dbReference>
<dbReference type="InterPro" id="IPR010982">
    <property type="entry name" value="Lambda_DNA-bd_dom_sf"/>
</dbReference>
<dbReference type="EMBL" id="JAVDTI010000002">
    <property type="protein sequence ID" value="MDR6805393.1"/>
    <property type="molecule type" value="Genomic_DNA"/>
</dbReference>
<evidence type="ECO:0000259" key="7">
    <source>
        <dbReference type="PROSITE" id="PS50943"/>
    </source>
</evidence>
<keyword evidence="2 6" id="KW-0812">Transmembrane</keyword>
<dbReference type="PANTHER" id="PTHR46797:SF1">
    <property type="entry name" value="METHYLPHOSPHONATE SYNTHASE"/>
    <property type="match status" value="1"/>
</dbReference>
<feature type="transmembrane region" description="Helical" evidence="6">
    <location>
        <begin position="132"/>
        <end position="151"/>
    </location>
</feature>
<dbReference type="CDD" id="cd00093">
    <property type="entry name" value="HTH_XRE"/>
    <property type="match status" value="1"/>
</dbReference>
<evidence type="ECO:0000256" key="4">
    <source>
        <dbReference type="ARBA" id="ARBA00023125"/>
    </source>
</evidence>
<dbReference type="Gene3D" id="1.10.260.40">
    <property type="entry name" value="lambda repressor-like DNA-binding domains"/>
    <property type="match status" value="1"/>
</dbReference>
<dbReference type="PROSITE" id="PS50943">
    <property type="entry name" value="HTH_CROC1"/>
    <property type="match status" value="1"/>
</dbReference>
<keyword evidence="5 6" id="KW-0472">Membrane</keyword>
<organism evidence="8 9">
    <name type="scientific">Dyadobacter fermentans</name>
    <dbReference type="NCBI Taxonomy" id="94254"/>
    <lineage>
        <taxon>Bacteria</taxon>
        <taxon>Pseudomonadati</taxon>
        <taxon>Bacteroidota</taxon>
        <taxon>Cytophagia</taxon>
        <taxon>Cytophagales</taxon>
        <taxon>Spirosomataceae</taxon>
        <taxon>Dyadobacter</taxon>
    </lineage>
</organism>
<gene>
    <name evidence="8" type="ORF">J2W84_002439</name>
</gene>
<comment type="caution">
    <text evidence="8">The sequence shown here is derived from an EMBL/GenBank/DDBJ whole genome shotgun (WGS) entry which is preliminary data.</text>
</comment>
<feature type="transmembrane region" description="Helical" evidence="6">
    <location>
        <begin position="157"/>
        <end position="176"/>
    </location>
</feature>
<dbReference type="PANTHER" id="PTHR46797">
    <property type="entry name" value="HTH-TYPE TRANSCRIPTIONAL REGULATOR"/>
    <property type="match status" value="1"/>
</dbReference>
<reference evidence="8 9" key="1">
    <citation type="submission" date="2023-07" db="EMBL/GenBank/DDBJ databases">
        <title>Sorghum-associated microbial communities from plants grown in Nebraska, USA.</title>
        <authorList>
            <person name="Schachtman D."/>
        </authorList>
    </citation>
    <scope>NUCLEOTIDE SEQUENCE [LARGE SCALE GENOMIC DNA]</scope>
    <source>
        <strain evidence="8 9">BE57</strain>
    </source>
</reference>
<dbReference type="Proteomes" id="UP001264980">
    <property type="component" value="Unassembled WGS sequence"/>
</dbReference>
<dbReference type="SUPFAM" id="SSF47413">
    <property type="entry name" value="lambda repressor-like DNA-binding domains"/>
    <property type="match status" value="1"/>
</dbReference>
<dbReference type="Pfam" id="PF09685">
    <property type="entry name" value="MamF_MmsF"/>
    <property type="match status" value="1"/>
</dbReference>
<evidence type="ECO:0000256" key="2">
    <source>
        <dbReference type="ARBA" id="ARBA00022692"/>
    </source>
</evidence>
<accession>A0ABU1QW60</accession>
<evidence type="ECO:0000256" key="3">
    <source>
        <dbReference type="ARBA" id="ARBA00022989"/>
    </source>
</evidence>
<evidence type="ECO:0000313" key="9">
    <source>
        <dbReference type="Proteomes" id="UP001264980"/>
    </source>
</evidence>
<evidence type="ECO:0000256" key="6">
    <source>
        <dbReference type="SAM" id="Phobius"/>
    </source>
</evidence>
<dbReference type="SMART" id="SM00530">
    <property type="entry name" value="HTH_XRE"/>
    <property type="match status" value="1"/>
</dbReference>
<evidence type="ECO:0000313" key="8">
    <source>
        <dbReference type="EMBL" id="MDR6805393.1"/>
    </source>
</evidence>
<feature type="transmembrane region" description="Helical" evidence="6">
    <location>
        <begin position="93"/>
        <end position="112"/>
    </location>
</feature>
<dbReference type="InterPro" id="IPR019109">
    <property type="entry name" value="MamF_MmsF"/>
</dbReference>
<evidence type="ECO:0000256" key="1">
    <source>
        <dbReference type="ARBA" id="ARBA00004141"/>
    </source>
</evidence>
<keyword evidence="9" id="KW-1185">Reference proteome</keyword>
<protein>
    <submittedName>
        <fullName evidence="8">Transcriptional regulator with XRE-family HTH domain</fullName>
    </submittedName>
</protein>
<dbReference type="RefSeq" id="WP_309983167.1">
    <property type="nucleotide sequence ID" value="NZ_JAVDTI010000002.1"/>
</dbReference>